<comment type="caution">
    <text evidence="9">The sequence shown here is derived from an EMBL/GenBank/DDBJ whole genome shotgun (WGS) entry which is preliminary data.</text>
</comment>
<comment type="similarity">
    <text evidence="7">Belongs to the purine/pyrimidine phosphoribosyltransferase family. PyrE subfamily.</text>
</comment>
<dbReference type="Gene3D" id="3.40.50.2020">
    <property type="match status" value="1"/>
</dbReference>
<name>A0A6N7IMJ0_9FIRM</name>
<dbReference type="AlphaFoldDB" id="A0A6N7IMJ0"/>
<dbReference type="GO" id="GO:0019856">
    <property type="term" value="P:pyrimidine nucleobase biosynthetic process"/>
    <property type="evidence" value="ECO:0007669"/>
    <property type="project" value="InterPro"/>
</dbReference>
<comment type="subunit">
    <text evidence="7">Homodimer.</text>
</comment>
<keyword evidence="3 7" id="KW-0328">Glycosyltransferase</keyword>
<dbReference type="OrthoDB" id="9783570at2"/>
<evidence type="ECO:0000256" key="7">
    <source>
        <dbReference type="HAMAP-Rule" id="MF_01208"/>
    </source>
</evidence>
<evidence type="ECO:0000256" key="2">
    <source>
        <dbReference type="ARBA" id="ARBA00011971"/>
    </source>
</evidence>
<evidence type="ECO:0000256" key="5">
    <source>
        <dbReference type="ARBA" id="ARBA00022842"/>
    </source>
</evidence>
<reference evidence="9 10" key="1">
    <citation type="submission" date="2019-10" db="EMBL/GenBank/DDBJ databases">
        <title>Comparative genomics of sulfur disproportionating microorganisms.</title>
        <authorList>
            <person name="Ward L.M."/>
            <person name="Bertran E."/>
            <person name="Johnston D."/>
        </authorList>
    </citation>
    <scope>NUCLEOTIDE SEQUENCE [LARGE SCALE GENOMIC DNA]</scope>
    <source>
        <strain evidence="9 10">DSM 14055</strain>
    </source>
</reference>
<feature type="binding site" evidence="7">
    <location>
        <position position="149"/>
    </location>
    <ligand>
        <name>orotate</name>
        <dbReference type="ChEBI" id="CHEBI:30839"/>
    </ligand>
</feature>
<accession>A0A6N7IMJ0</accession>
<sequence>MLSRDEILRIFSQTGAMLTGHFLLTSGRHSDRYFQCARVLQYPRHAELLCHEMARQWQDEVKTVDTVIGPALGGILVSYEVARALGARNIFAERENGVMTLRRGFNLSPQEKVLVVEDVVTTGGSVREVIDLVRRAGAQVVGASALVDRSNGTVDLGVPFRALLTVPAVSYSPEECPLCRQGIPAVKPGSRDLSDAGGTPRG</sequence>
<dbReference type="EC" id="2.4.2.10" evidence="2 7"/>
<keyword evidence="10" id="KW-1185">Reference proteome</keyword>
<dbReference type="InterPro" id="IPR006273">
    <property type="entry name" value="Orotate_PRibTrfase_bac"/>
</dbReference>
<dbReference type="SUPFAM" id="SSF53271">
    <property type="entry name" value="PRTase-like"/>
    <property type="match status" value="1"/>
</dbReference>
<dbReference type="Pfam" id="PF00156">
    <property type="entry name" value="Pribosyltran"/>
    <property type="match status" value="1"/>
</dbReference>
<dbReference type="GO" id="GO:0004588">
    <property type="term" value="F:orotate phosphoribosyltransferase activity"/>
    <property type="evidence" value="ECO:0007669"/>
    <property type="project" value="UniProtKB-UniRule"/>
</dbReference>
<evidence type="ECO:0000256" key="6">
    <source>
        <dbReference type="ARBA" id="ARBA00022975"/>
    </source>
</evidence>
<protein>
    <recommendedName>
        <fullName evidence="2 7">Orotate phosphoribosyltransferase</fullName>
        <shortName evidence="7">OPRT</shortName>
        <shortName evidence="7">OPRTase</shortName>
        <ecNumber evidence="2 7">2.4.2.10</ecNumber>
    </recommendedName>
</protein>
<proteinExistence type="inferred from homology"/>
<evidence type="ECO:0000259" key="8">
    <source>
        <dbReference type="Pfam" id="PF00156"/>
    </source>
</evidence>
<dbReference type="GO" id="GO:0000287">
    <property type="term" value="F:magnesium ion binding"/>
    <property type="evidence" value="ECO:0007669"/>
    <property type="project" value="UniProtKB-UniRule"/>
</dbReference>
<dbReference type="CDD" id="cd06223">
    <property type="entry name" value="PRTases_typeI"/>
    <property type="match status" value="1"/>
</dbReference>
<evidence type="ECO:0000313" key="10">
    <source>
        <dbReference type="Proteomes" id="UP000441717"/>
    </source>
</evidence>
<feature type="binding site" description="in other chain" evidence="7">
    <location>
        <begin position="117"/>
        <end position="125"/>
    </location>
    <ligand>
        <name>5-phospho-alpha-D-ribose 1-diphosphate</name>
        <dbReference type="ChEBI" id="CHEBI:58017"/>
        <note>ligand shared between dimeric partners</note>
    </ligand>
</feature>
<dbReference type="PANTHER" id="PTHR19278">
    <property type="entry name" value="OROTATE PHOSPHORIBOSYLTRANSFERASE"/>
    <property type="match status" value="1"/>
</dbReference>
<feature type="binding site" evidence="7">
    <location>
        <position position="121"/>
    </location>
    <ligand>
        <name>orotate</name>
        <dbReference type="ChEBI" id="CHEBI:30839"/>
    </ligand>
</feature>
<organism evidence="9 10">
    <name type="scientific">Desulfofundulus thermobenzoicus</name>
    <dbReference type="NCBI Taxonomy" id="29376"/>
    <lineage>
        <taxon>Bacteria</taxon>
        <taxon>Bacillati</taxon>
        <taxon>Bacillota</taxon>
        <taxon>Clostridia</taxon>
        <taxon>Eubacteriales</taxon>
        <taxon>Peptococcaceae</taxon>
        <taxon>Desulfofundulus</taxon>
    </lineage>
</organism>
<dbReference type="NCBIfam" id="TIGR01367">
    <property type="entry name" value="pyrE_Therm"/>
    <property type="match status" value="1"/>
</dbReference>
<comment type="caution">
    <text evidence="7">Lacks conserved residue(s) required for the propagation of feature annotation.</text>
</comment>
<keyword evidence="5 7" id="KW-0460">Magnesium</keyword>
<dbReference type="UniPathway" id="UPA00070">
    <property type="reaction ID" value="UER00119"/>
</dbReference>
<comment type="catalytic activity">
    <reaction evidence="7">
        <text>orotidine 5'-phosphate + diphosphate = orotate + 5-phospho-alpha-D-ribose 1-diphosphate</text>
        <dbReference type="Rhea" id="RHEA:10380"/>
        <dbReference type="ChEBI" id="CHEBI:30839"/>
        <dbReference type="ChEBI" id="CHEBI:33019"/>
        <dbReference type="ChEBI" id="CHEBI:57538"/>
        <dbReference type="ChEBI" id="CHEBI:58017"/>
        <dbReference type="EC" id="2.4.2.10"/>
    </reaction>
</comment>
<gene>
    <name evidence="7" type="primary">pyrE</name>
    <name evidence="9" type="ORF">GFC01_02735</name>
</gene>
<dbReference type="PANTHER" id="PTHR19278:SF9">
    <property type="entry name" value="URIDINE 5'-MONOPHOSPHATE SYNTHASE"/>
    <property type="match status" value="1"/>
</dbReference>
<dbReference type="RefSeq" id="WP_152945124.1">
    <property type="nucleotide sequence ID" value="NZ_WHYR01000005.1"/>
</dbReference>
<comment type="cofactor">
    <cofactor evidence="7">
        <name>Mg(2+)</name>
        <dbReference type="ChEBI" id="CHEBI:18420"/>
    </cofactor>
</comment>
<dbReference type="EMBL" id="WHYR01000005">
    <property type="protein sequence ID" value="MQL51195.1"/>
    <property type="molecule type" value="Genomic_DNA"/>
</dbReference>
<comment type="pathway">
    <text evidence="1 7">Pyrimidine metabolism; UMP biosynthesis via de novo pathway; UMP from orotate: step 1/2.</text>
</comment>
<evidence type="ECO:0000313" key="9">
    <source>
        <dbReference type="EMBL" id="MQL51195.1"/>
    </source>
</evidence>
<dbReference type="InterPro" id="IPR023031">
    <property type="entry name" value="OPRT"/>
</dbReference>
<evidence type="ECO:0000256" key="1">
    <source>
        <dbReference type="ARBA" id="ARBA00004889"/>
    </source>
</evidence>
<evidence type="ECO:0000256" key="4">
    <source>
        <dbReference type="ARBA" id="ARBA00022679"/>
    </source>
</evidence>
<keyword evidence="4 7" id="KW-0808">Transferase</keyword>
<evidence type="ECO:0000256" key="3">
    <source>
        <dbReference type="ARBA" id="ARBA00022676"/>
    </source>
</evidence>
<feature type="domain" description="Phosphoribosyltransferase" evidence="8">
    <location>
        <begin position="48"/>
        <end position="154"/>
    </location>
</feature>
<dbReference type="GO" id="GO:0044205">
    <property type="term" value="P:'de novo' UMP biosynthetic process"/>
    <property type="evidence" value="ECO:0007669"/>
    <property type="project" value="UniProtKB-UniRule"/>
</dbReference>
<keyword evidence="6 7" id="KW-0665">Pyrimidine biosynthesis</keyword>
<dbReference type="InterPro" id="IPR029057">
    <property type="entry name" value="PRTase-like"/>
</dbReference>
<comment type="function">
    <text evidence="7">Catalyzes the transfer of a ribosyl phosphate group from 5-phosphoribose 1-diphosphate to orotate, leading to the formation of orotidine monophosphate (OMP).</text>
</comment>
<dbReference type="Proteomes" id="UP000441717">
    <property type="component" value="Unassembled WGS sequence"/>
</dbReference>
<dbReference type="InterPro" id="IPR000836">
    <property type="entry name" value="PRTase_dom"/>
</dbReference>
<dbReference type="HAMAP" id="MF_01208">
    <property type="entry name" value="PyrE"/>
    <property type="match status" value="1"/>
</dbReference>